<dbReference type="AlphaFoldDB" id="A0A060THH7"/>
<dbReference type="PANTHER" id="PTHR16301:SF25">
    <property type="entry name" value="PROTEIN IMPACT"/>
    <property type="match status" value="1"/>
</dbReference>
<keyword evidence="4" id="KW-0678">Repressor</keyword>
<dbReference type="InterPro" id="IPR006575">
    <property type="entry name" value="RWD_dom"/>
</dbReference>
<evidence type="ECO:0000313" key="8">
    <source>
        <dbReference type="EMBL" id="CDP38277.1"/>
    </source>
</evidence>
<organism evidence="8">
    <name type="scientific">Blastobotrys adeninivorans</name>
    <name type="common">Yeast</name>
    <name type="synonym">Arxula adeninivorans</name>
    <dbReference type="NCBI Taxonomy" id="409370"/>
    <lineage>
        <taxon>Eukaryota</taxon>
        <taxon>Fungi</taxon>
        <taxon>Dikarya</taxon>
        <taxon>Ascomycota</taxon>
        <taxon>Saccharomycotina</taxon>
        <taxon>Dipodascomycetes</taxon>
        <taxon>Dipodascales</taxon>
        <taxon>Trichomonascaceae</taxon>
        <taxon>Blastobotrys</taxon>
    </lineage>
</organism>
<reference evidence="8" key="1">
    <citation type="submission" date="2014-02" db="EMBL/GenBank/DDBJ databases">
        <authorList>
            <person name="Genoscope - CEA"/>
        </authorList>
    </citation>
    <scope>NUCLEOTIDE SEQUENCE</scope>
    <source>
        <strain evidence="8">LS3</strain>
    </source>
</reference>
<evidence type="ECO:0000256" key="6">
    <source>
        <dbReference type="ARBA" id="ARBA00023016"/>
    </source>
</evidence>
<keyword evidence="6" id="KW-0346">Stress response</keyword>
<evidence type="ECO:0000256" key="3">
    <source>
        <dbReference type="ARBA" id="ARBA00022490"/>
    </source>
</evidence>
<comment type="subcellular location">
    <subcellularLocation>
        <location evidence="1">Cytoplasm</location>
    </subcellularLocation>
</comment>
<evidence type="ECO:0000259" key="7">
    <source>
        <dbReference type="PROSITE" id="PS50908"/>
    </source>
</evidence>
<dbReference type="InterPro" id="IPR020568">
    <property type="entry name" value="Ribosomal_Su5_D2-typ_SF"/>
</dbReference>
<dbReference type="EMBL" id="HG937694">
    <property type="protein sequence ID" value="CDP38277.1"/>
    <property type="molecule type" value="Genomic_DNA"/>
</dbReference>
<dbReference type="Gene3D" id="3.30.230.30">
    <property type="entry name" value="Impact, N-terminal domain"/>
    <property type="match status" value="1"/>
</dbReference>
<keyword evidence="5" id="KW-0810">Translation regulation</keyword>
<evidence type="ECO:0000256" key="2">
    <source>
        <dbReference type="ARBA" id="ARBA00007665"/>
    </source>
</evidence>
<accession>A0A060THH7</accession>
<dbReference type="GO" id="GO:0006446">
    <property type="term" value="P:regulation of translational initiation"/>
    <property type="evidence" value="ECO:0007669"/>
    <property type="project" value="TreeGrafter"/>
</dbReference>
<dbReference type="GO" id="GO:0005737">
    <property type="term" value="C:cytoplasm"/>
    <property type="evidence" value="ECO:0007669"/>
    <property type="project" value="UniProtKB-SubCell"/>
</dbReference>
<name>A0A060THH7_BLAAD</name>
<dbReference type="PROSITE" id="PS50908">
    <property type="entry name" value="RWD"/>
    <property type="match status" value="1"/>
</dbReference>
<keyword evidence="3" id="KW-0963">Cytoplasm</keyword>
<evidence type="ECO:0000256" key="1">
    <source>
        <dbReference type="ARBA" id="ARBA00004496"/>
    </source>
</evidence>
<dbReference type="InterPro" id="IPR023582">
    <property type="entry name" value="Impact"/>
</dbReference>
<dbReference type="InterPro" id="IPR001498">
    <property type="entry name" value="Impact_N"/>
</dbReference>
<dbReference type="SUPFAM" id="SSF54211">
    <property type="entry name" value="Ribosomal protein S5 domain 2-like"/>
    <property type="match status" value="1"/>
</dbReference>
<dbReference type="InterPro" id="IPR016135">
    <property type="entry name" value="UBQ-conjugating_enzyme/RWD"/>
</dbReference>
<feature type="domain" description="RWD" evidence="7">
    <location>
        <begin position="6"/>
        <end position="98"/>
    </location>
</feature>
<evidence type="ECO:0000256" key="4">
    <source>
        <dbReference type="ARBA" id="ARBA00022491"/>
    </source>
</evidence>
<dbReference type="Pfam" id="PF05773">
    <property type="entry name" value="RWD"/>
    <property type="match status" value="1"/>
</dbReference>
<dbReference type="Gene3D" id="3.10.110.10">
    <property type="entry name" value="Ubiquitin Conjugating Enzyme"/>
    <property type="match status" value="1"/>
</dbReference>
<protein>
    <submittedName>
        <fullName evidence="8">ARAD1D31086p</fullName>
    </submittedName>
</protein>
<dbReference type="PANTHER" id="PTHR16301">
    <property type="entry name" value="IMPACT-RELATED"/>
    <property type="match status" value="1"/>
</dbReference>
<dbReference type="CDD" id="cd23822">
    <property type="entry name" value="RWD_ScYIH1-like"/>
    <property type="match status" value="1"/>
</dbReference>
<dbReference type="Pfam" id="PF01205">
    <property type="entry name" value="Impact_N"/>
    <property type="match status" value="1"/>
</dbReference>
<dbReference type="GO" id="GO:0140469">
    <property type="term" value="P:GCN2-mediated signaling"/>
    <property type="evidence" value="ECO:0007669"/>
    <property type="project" value="TreeGrafter"/>
</dbReference>
<dbReference type="InterPro" id="IPR036956">
    <property type="entry name" value="Impact_N_sf"/>
</dbReference>
<reference evidence="8" key="2">
    <citation type="submission" date="2014-06" db="EMBL/GenBank/DDBJ databases">
        <title>The complete genome of Blastobotrys (Arxula) adeninivorans LS3 - a yeast of biotechnological interest.</title>
        <authorList>
            <person name="Kunze G."/>
            <person name="Gaillardin C."/>
            <person name="Czernicka M."/>
            <person name="Durrens P."/>
            <person name="Martin T."/>
            <person name="Boer E."/>
            <person name="Gabaldon T."/>
            <person name="Cruz J."/>
            <person name="Talla E."/>
            <person name="Marck C."/>
            <person name="Goffeau A."/>
            <person name="Barbe V."/>
            <person name="Baret P."/>
            <person name="Baronian K."/>
            <person name="Beier S."/>
            <person name="Bleykasten C."/>
            <person name="Bode R."/>
            <person name="Casaregola S."/>
            <person name="Despons L."/>
            <person name="Fairhead C."/>
            <person name="Giersberg M."/>
            <person name="Gierski P."/>
            <person name="Hahnel U."/>
            <person name="Hartmann A."/>
            <person name="Jankowska D."/>
            <person name="Jubin C."/>
            <person name="Jung P."/>
            <person name="Lafontaine I."/>
            <person name="Leh-Louis V."/>
            <person name="Lemaire M."/>
            <person name="Marcet-Houben M."/>
            <person name="Mascher M."/>
            <person name="Morel G."/>
            <person name="Richard G.-F."/>
            <person name="Riechen J."/>
            <person name="Sacerdot C."/>
            <person name="Sarkar A."/>
            <person name="Savel G."/>
            <person name="Schacherer J."/>
            <person name="Sherman D."/>
            <person name="Straub M.-L."/>
            <person name="Stein N."/>
            <person name="Thierry A."/>
            <person name="Trautwein-Schult A."/>
            <person name="Westhof E."/>
            <person name="Worch S."/>
            <person name="Dujon B."/>
            <person name="Souciet J.-L."/>
            <person name="Wincker P."/>
            <person name="Scholz U."/>
            <person name="Neuveglise N."/>
        </authorList>
    </citation>
    <scope>NUCLEOTIDE SEQUENCE</scope>
    <source>
        <strain evidence="8">LS3</strain>
    </source>
</reference>
<dbReference type="SUPFAM" id="SSF54495">
    <property type="entry name" value="UBC-like"/>
    <property type="match status" value="1"/>
</dbReference>
<proteinExistence type="inferred from homology"/>
<comment type="similarity">
    <text evidence="2">Belongs to the IMPACT family.</text>
</comment>
<dbReference type="PhylomeDB" id="A0A060THH7"/>
<gene>
    <name evidence="8" type="ORF">GNLVRS02_ARAD1D31086g</name>
</gene>
<dbReference type="SMART" id="SM00591">
    <property type="entry name" value="RWD"/>
    <property type="match status" value="1"/>
</dbReference>
<evidence type="ECO:0000256" key="5">
    <source>
        <dbReference type="ARBA" id="ARBA00022845"/>
    </source>
</evidence>
<sequence length="250" mass="27456">MEELKDEVEAINAIYPDSLTEDSTLLYSLTFPDSPVTIRISFPSSYPEEPPNILSLKGSNDETTTLSLLQDILSSVFVPSQVVLFEFIEASREVLESALDGSEPEPAPEPAVTVPSVDIFAGWVESEVVVDRKSQFIGRAIKVDSAQEALDKISLLKQDRKIARATHNMTAYRIAKENGVMVQDCDDDGETAAGGRLLHLLQLTDSKNVCVCVSRWYGGIHLGPDRFKHINSCARDALVRGGFIADKKKS</sequence>